<evidence type="ECO:0000256" key="1">
    <source>
        <dbReference type="SAM" id="MobiDB-lite"/>
    </source>
</evidence>
<dbReference type="RefSeq" id="WP_184304571.1">
    <property type="nucleotide sequence ID" value="NZ_JACHLP010000013.1"/>
</dbReference>
<accession>A0A840LIN6</accession>
<reference evidence="2 3" key="1">
    <citation type="submission" date="2020-08" db="EMBL/GenBank/DDBJ databases">
        <title>Functional genomics of gut bacteria from endangered species of beetles.</title>
        <authorList>
            <person name="Carlos-Shanley C."/>
        </authorList>
    </citation>
    <scope>NUCLEOTIDE SEQUENCE [LARGE SCALE GENOMIC DNA]</scope>
    <source>
        <strain evidence="2 3">S00239</strain>
    </source>
</reference>
<gene>
    <name evidence="2" type="ORF">HNP55_004622</name>
</gene>
<keyword evidence="3" id="KW-1185">Reference proteome</keyword>
<dbReference type="AlphaFoldDB" id="A0A840LIN6"/>
<feature type="region of interest" description="Disordered" evidence="1">
    <location>
        <begin position="51"/>
        <end position="77"/>
    </location>
</feature>
<dbReference type="EMBL" id="JACHLP010000013">
    <property type="protein sequence ID" value="MBB4846068.1"/>
    <property type="molecule type" value="Genomic_DNA"/>
</dbReference>
<proteinExistence type="predicted"/>
<organism evidence="2 3">
    <name type="scientific">Roseateles oligotrophus</name>
    <dbReference type="NCBI Taxonomy" id="1769250"/>
    <lineage>
        <taxon>Bacteria</taxon>
        <taxon>Pseudomonadati</taxon>
        <taxon>Pseudomonadota</taxon>
        <taxon>Betaproteobacteria</taxon>
        <taxon>Burkholderiales</taxon>
        <taxon>Sphaerotilaceae</taxon>
        <taxon>Roseateles</taxon>
    </lineage>
</organism>
<name>A0A840LIN6_9BURK</name>
<protein>
    <submittedName>
        <fullName evidence="2">Uncharacterized protein</fullName>
    </submittedName>
</protein>
<evidence type="ECO:0000313" key="2">
    <source>
        <dbReference type="EMBL" id="MBB4846068.1"/>
    </source>
</evidence>
<sequence length="109" mass="11382">MRLSLLGSADRSRDFCPSSKSAETRSFRRTLLVTAGFGALAAASMGRELAGDSAAARRQAGQPNGGDGAGNRGLQHGGNSRVVVLPYFLVAVTKEFLREGILSSKDGVK</sequence>
<feature type="region of interest" description="Disordered" evidence="1">
    <location>
        <begin position="1"/>
        <end position="23"/>
    </location>
</feature>
<dbReference type="Proteomes" id="UP000562027">
    <property type="component" value="Unassembled WGS sequence"/>
</dbReference>
<comment type="caution">
    <text evidence="2">The sequence shown here is derived from an EMBL/GenBank/DDBJ whole genome shotgun (WGS) entry which is preliminary data.</text>
</comment>
<evidence type="ECO:0000313" key="3">
    <source>
        <dbReference type="Proteomes" id="UP000562027"/>
    </source>
</evidence>